<dbReference type="RefSeq" id="WP_043868499.1">
    <property type="nucleotide sequence ID" value="NZ_CP004393.1"/>
</dbReference>
<dbReference type="OrthoDB" id="9790710at2"/>
<dbReference type="Pfam" id="PF00534">
    <property type="entry name" value="Glycos_transf_1"/>
    <property type="match status" value="1"/>
</dbReference>
<dbReference type="PANTHER" id="PTHR46401">
    <property type="entry name" value="GLYCOSYLTRANSFERASE WBBK-RELATED"/>
    <property type="match status" value="1"/>
</dbReference>
<evidence type="ECO:0000313" key="5">
    <source>
        <dbReference type="Proteomes" id="UP000031521"/>
    </source>
</evidence>
<feature type="domain" description="Glycosyltransferase subfamily 4-like N-terminal" evidence="3">
    <location>
        <begin position="15"/>
        <end position="179"/>
    </location>
</feature>
<keyword evidence="1 4" id="KW-0808">Transferase</keyword>
<dbReference type="InterPro" id="IPR028098">
    <property type="entry name" value="Glyco_trans_4-like_N"/>
</dbReference>
<protein>
    <submittedName>
        <fullName evidence="4">Glycosyl transferase group 1</fullName>
    </submittedName>
</protein>
<dbReference type="Pfam" id="PF13439">
    <property type="entry name" value="Glyco_transf_4"/>
    <property type="match status" value="1"/>
</dbReference>
<accession>A0A0B5DPB3</accession>
<dbReference type="EMBL" id="CP004393">
    <property type="protein sequence ID" value="AJE45423.1"/>
    <property type="molecule type" value="Genomic_DNA"/>
</dbReference>
<evidence type="ECO:0000259" key="3">
    <source>
        <dbReference type="Pfam" id="PF13439"/>
    </source>
</evidence>
<organism evidence="4 5">
    <name type="scientific">Celeribacter indicus</name>
    <dbReference type="NCBI Taxonomy" id="1208324"/>
    <lineage>
        <taxon>Bacteria</taxon>
        <taxon>Pseudomonadati</taxon>
        <taxon>Pseudomonadota</taxon>
        <taxon>Alphaproteobacteria</taxon>
        <taxon>Rhodobacterales</taxon>
        <taxon>Roseobacteraceae</taxon>
        <taxon>Celeribacter</taxon>
    </lineage>
</organism>
<evidence type="ECO:0000256" key="1">
    <source>
        <dbReference type="ARBA" id="ARBA00022679"/>
    </source>
</evidence>
<dbReference type="AlphaFoldDB" id="A0A0B5DPB3"/>
<sequence length="375" mass="41427">MTGVLFDCRPVRPPISGVARYCLGLSEALARTTGYEMAAFVQEEGGTNAFVDLISPEVRKVPARLLADRRLAQNLLLEFLPPAAGLMFERGYDILHETYFANLGHARHAAKIATIHDVIPLDRPELFSRRNAVFARRNFHRQVREADHIISVSAYTKQRILDFHPEAAGRITVIGNGVDRRIVDGPAVAPLAAGDLLAERPFVSFVGNVEPRKNLLTMAQGFDLAFPAGSDWRLVIAGRRNFDADRILREIGEILGERFLYLGPVEEARKWQVLAHAQATVMSSEYEGFGIPIFESYAVETPVMIADNSSMSELAVAPEQLFGTFSPERLAEGLREIAEGARWVAPAVATGKRLVAQYTWDAIARDTAAVYAALR</sequence>
<proteinExistence type="predicted"/>
<evidence type="ECO:0000259" key="2">
    <source>
        <dbReference type="Pfam" id="PF00534"/>
    </source>
</evidence>
<gene>
    <name evidence="4" type="ORF">P73_0708</name>
</gene>
<dbReference type="SUPFAM" id="SSF53756">
    <property type="entry name" value="UDP-Glycosyltransferase/glycogen phosphorylase"/>
    <property type="match status" value="1"/>
</dbReference>
<feature type="domain" description="Glycosyl transferase family 1" evidence="2">
    <location>
        <begin position="199"/>
        <end position="339"/>
    </location>
</feature>
<reference evidence="4 5" key="1">
    <citation type="journal article" date="2014" name="Int. J. Syst. Evol. Microbiol.">
        <title>Celeribacter indicus sp. nov., a polycyclic aromatic hydrocarbon-degrading bacterium from deep-sea sediment and reclassification of Huaishuia halophila as Celeribacter halophilus comb. nov.</title>
        <authorList>
            <person name="Lai Q."/>
            <person name="Cao J."/>
            <person name="Yuan J."/>
            <person name="Li F."/>
            <person name="Shao Z."/>
        </authorList>
    </citation>
    <scope>NUCLEOTIDE SEQUENCE [LARGE SCALE GENOMIC DNA]</scope>
    <source>
        <strain evidence="4">P73</strain>
    </source>
</reference>
<dbReference type="PANTHER" id="PTHR46401:SF2">
    <property type="entry name" value="GLYCOSYLTRANSFERASE WBBK-RELATED"/>
    <property type="match status" value="1"/>
</dbReference>
<dbReference type="STRING" id="1208324.P73_0708"/>
<dbReference type="InterPro" id="IPR001296">
    <property type="entry name" value="Glyco_trans_1"/>
</dbReference>
<dbReference type="KEGG" id="cid:P73_0708"/>
<dbReference type="CDD" id="cd03809">
    <property type="entry name" value="GT4_MtfB-like"/>
    <property type="match status" value="1"/>
</dbReference>
<dbReference type="GO" id="GO:0016757">
    <property type="term" value="F:glycosyltransferase activity"/>
    <property type="evidence" value="ECO:0007669"/>
    <property type="project" value="InterPro"/>
</dbReference>
<dbReference type="HOGENOM" id="CLU_009583_27_6_5"/>
<dbReference type="Proteomes" id="UP000031521">
    <property type="component" value="Chromosome"/>
</dbReference>
<keyword evidence="5" id="KW-1185">Reference proteome</keyword>
<name>A0A0B5DPB3_9RHOB</name>
<dbReference type="Gene3D" id="3.40.50.2000">
    <property type="entry name" value="Glycogen Phosphorylase B"/>
    <property type="match status" value="2"/>
</dbReference>
<evidence type="ECO:0000313" key="4">
    <source>
        <dbReference type="EMBL" id="AJE45423.1"/>
    </source>
</evidence>